<keyword evidence="3" id="KW-1185">Reference proteome</keyword>
<feature type="compositionally biased region" description="Polar residues" evidence="1">
    <location>
        <begin position="653"/>
        <end position="666"/>
    </location>
</feature>
<feature type="compositionally biased region" description="Low complexity" evidence="1">
    <location>
        <begin position="67"/>
        <end position="77"/>
    </location>
</feature>
<feature type="compositionally biased region" description="Low complexity" evidence="1">
    <location>
        <begin position="706"/>
        <end position="717"/>
    </location>
</feature>
<feature type="compositionally biased region" description="Polar residues" evidence="1">
    <location>
        <begin position="212"/>
        <end position="228"/>
    </location>
</feature>
<feature type="compositionally biased region" description="Low complexity" evidence="1">
    <location>
        <begin position="605"/>
        <end position="619"/>
    </location>
</feature>
<feature type="compositionally biased region" description="Pro residues" evidence="1">
    <location>
        <begin position="40"/>
        <end position="53"/>
    </location>
</feature>
<dbReference type="EMBL" id="CCBP010000034">
    <property type="protein sequence ID" value="CDO69220.1"/>
    <property type="molecule type" value="Genomic_DNA"/>
</dbReference>
<evidence type="ECO:0000313" key="2">
    <source>
        <dbReference type="EMBL" id="CDO69220.1"/>
    </source>
</evidence>
<dbReference type="HOGENOM" id="CLU_368465_0_0_1"/>
<feature type="compositionally biased region" description="Low complexity" evidence="1">
    <location>
        <begin position="296"/>
        <end position="309"/>
    </location>
</feature>
<organism evidence="2 3">
    <name type="scientific">Pycnoporus cinnabarinus</name>
    <name type="common">Cinnabar-red polypore</name>
    <name type="synonym">Trametes cinnabarina</name>
    <dbReference type="NCBI Taxonomy" id="5643"/>
    <lineage>
        <taxon>Eukaryota</taxon>
        <taxon>Fungi</taxon>
        <taxon>Dikarya</taxon>
        <taxon>Basidiomycota</taxon>
        <taxon>Agaricomycotina</taxon>
        <taxon>Agaricomycetes</taxon>
        <taxon>Polyporales</taxon>
        <taxon>Polyporaceae</taxon>
        <taxon>Trametes</taxon>
    </lineage>
</organism>
<feature type="region of interest" description="Disordered" evidence="1">
    <location>
        <begin position="404"/>
        <end position="456"/>
    </location>
</feature>
<feature type="compositionally biased region" description="Polar residues" evidence="1">
    <location>
        <begin position="11"/>
        <end position="22"/>
    </location>
</feature>
<feature type="compositionally biased region" description="Basic and acidic residues" evidence="1">
    <location>
        <begin position="620"/>
        <end position="631"/>
    </location>
</feature>
<feature type="compositionally biased region" description="Basic and acidic residues" evidence="1">
    <location>
        <begin position="191"/>
        <end position="211"/>
    </location>
</feature>
<feature type="compositionally biased region" description="Polar residues" evidence="1">
    <location>
        <begin position="438"/>
        <end position="451"/>
    </location>
</feature>
<proteinExistence type="predicted"/>
<dbReference type="OrthoDB" id="3144405at2759"/>
<dbReference type="Proteomes" id="UP000029665">
    <property type="component" value="Unassembled WGS sequence"/>
</dbReference>
<evidence type="ECO:0000313" key="3">
    <source>
        <dbReference type="Proteomes" id="UP000029665"/>
    </source>
</evidence>
<feature type="compositionally biased region" description="Acidic residues" evidence="1">
    <location>
        <begin position="315"/>
        <end position="328"/>
    </location>
</feature>
<feature type="compositionally biased region" description="Low complexity" evidence="1">
    <location>
        <begin position="110"/>
        <end position="138"/>
    </location>
</feature>
<feature type="region of interest" description="Disordered" evidence="1">
    <location>
        <begin position="1"/>
        <end position="388"/>
    </location>
</feature>
<feature type="compositionally biased region" description="Basic and acidic residues" evidence="1">
    <location>
        <begin position="478"/>
        <end position="489"/>
    </location>
</feature>
<name>A0A060S4F5_PYCCI</name>
<dbReference type="OMA" id="PRCHALR"/>
<sequence length="756" mass="80233">MPPSSLPTVPYASSSPRHSSPTARDPSIMRLHNGESLPPSSLPVPTYQPPSPTSSPRRVPAMPAYPVPVTRRVPLPRCHALRRDPDASGEGRVLVENSDTASPGSHRFSQSRSQSQSQSQSQGQGEDQSQSGSHSTSRSDGEVSLSQALPPSQPISQPYSQPQRPSQLRAELEPALVSDWQPMDEAVPNEAVERVGEAAELSRRGIEEDAQGKSQQSLSYKGDSQNQDDLPPAVNADQQPAPPHTECDVDEDVVAAASGATHDMSPGDHLSAVAPHEAAHTESSPMAVDTPEDLDAAAGSVDGAAPARATIGNVEDSDDSPAELDEPISEPSRGTHGKGLKKPEMRGEAPPSDFGRSRDGAEPSAPGGEEHGESGSRAALDSDDERTAEMVNQYHAKVSKIISARRRSMASKRSSTAVKEASAVEDLKSRTGERRSGSEPSNAQGQVSSHDPSIWIAPTFMQKPQLSVAAASSDIFREGGSRQFDEHKLAPPAGKRKADASPDTPPLKKRRKAAQPISTNLMAAPIEKQPLASGQMGSSEHQSIVPRRIHPPHSGRSSTNSDRASSSASGSSATRAPTRKASKTESQAPRFFADPAQEVKFVDLRSASRPPSRGSSRASGKFDMRGMRAARDSSTASIAEPGRAPRAEADTLRATSFSRSRESINSGPEPPISRTTSLIVAESSDTRPQTRTPTASLPGFVSGEPSNASASRSAGSSISLELMRTPEGPPLLGWDELLDILLMTGRARDKKQKRRK</sequence>
<feature type="compositionally biased region" description="Low complexity" evidence="1">
    <location>
        <begin position="154"/>
        <end position="167"/>
    </location>
</feature>
<evidence type="ECO:0000256" key="1">
    <source>
        <dbReference type="SAM" id="MobiDB-lite"/>
    </source>
</evidence>
<gene>
    <name evidence="2" type="ORF">BN946_scf185042.g122</name>
</gene>
<protein>
    <submittedName>
        <fullName evidence="2">Uncharacterized protein</fullName>
    </submittedName>
</protein>
<comment type="caution">
    <text evidence="2">The sequence shown here is derived from an EMBL/GenBank/DDBJ whole genome shotgun (WGS) entry which is preliminary data.</text>
</comment>
<reference evidence="2" key="1">
    <citation type="submission" date="2014-01" db="EMBL/GenBank/DDBJ databases">
        <title>The genome of the white-rot fungus Pycnoporus cinnabarinus: a basidiomycete model with a versatile arsenal for lignocellulosic biomass breakdown.</title>
        <authorList>
            <person name="Levasseur A."/>
            <person name="Lomascolo A."/>
            <person name="Ruiz-Duenas F.J."/>
            <person name="Uzan E."/>
            <person name="Piumi F."/>
            <person name="Kues U."/>
            <person name="Ram A.F.J."/>
            <person name="Murat C."/>
            <person name="Haon M."/>
            <person name="Benoit I."/>
            <person name="Arfi Y."/>
            <person name="Chevret D."/>
            <person name="Drula E."/>
            <person name="Kwon M.J."/>
            <person name="Gouret P."/>
            <person name="Lesage-Meessen L."/>
            <person name="Lombard V."/>
            <person name="Mariette J."/>
            <person name="Noirot C."/>
            <person name="Park J."/>
            <person name="Patyshakuliyeva A."/>
            <person name="Wieneger R.A.B."/>
            <person name="Wosten H.A.B."/>
            <person name="Martin F."/>
            <person name="Coutinho P.M."/>
            <person name="de Vries R."/>
            <person name="Martinez A.T."/>
            <person name="Klopp C."/>
            <person name="Pontarotti P."/>
            <person name="Henrissat B."/>
            <person name="Record E."/>
        </authorList>
    </citation>
    <scope>NUCLEOTIDE SEQUENCE [LARGE SCALE GENOMIC DNA]</scope>
    <source>
        <strain evidence="2">BRFM137</strain>
    </source>
</reference>
<feature type="compositionally biased region" description="Low complexity" evidence="1">
    <location>
        <begin position="554"/>
        <end position="576"/>
    </location>
</feature>
<accession>A0A060S4F5</accession>
<feature type="compositionally biased region" description="Polar residues" evidence="1">
    <location>
        <begin position="686"/>
        <end position="695"/>
    </location>
</feature>
<feature type="region of interest" description="Disordered" evidence="1">
    <location>
        <begin position="478"/>
        <end position="717"/>
    </location>
</feature>
<feature type="compositionally biased region" description="Basic and acidic residues" evidence="1">
    <location>
        <begin position="425"/>
        <end position="437"/>
    </location>
</feature>
<dbReference type="AlphaFoldDB" id="A0A060S4F5"/>